<keyword evidence="2" id="KW-1185">Reference proteome</keyword>
<evidence type="ECO:0000313" key="2">
    <source>
        <dbReference type="Proteomes" id="UP001162031"/>
    </source>
</evidence>
<proteinExistence type="predicted"/>
<sequence>MDDDVPEERGTAELGVRVSEALAKLEAIARFQKFLDHIHYIQDMLVTWPKKVYDTASTKFAAAWGKHADAKGALSVRTQAEHGFKIARDLINERAPLSDLAKHDIPPDIYKEQLRVHNIRNRSTIKYKDTLEKLSLGDAYEKLYLLEYNPHLHELHITIYDS</sequence>
<dbReference type="Proteomes" id="UP001162031">
    <property type="component" value="Unassembled WGS sequence"/>
</dbReference>
<gene>
    <name evidence="1" type="ORF">HBR001_LOCUS3529</name>
</gene>
<protein>
    <recommendedName>
        <fullName evidence="3">RxLR effector candidate protein</fullName>
    </recommendedName>
</protein>
<reference evidence="1" key="1">
    <citation type="submission" date="2022-12" db="EMBL/GenBank/DDBJ databases">
        <authorList>
            <person name="Webb A."/>
        </authorList>
    </citation>
    <scope>NUCLEOTIDE SEQUENCE</scope>
    <source>
        <strain evidence="1">Hp1</strain>
    </source>
</reference>
<accession>A0AAV0TP25</accession>
<comment type="caution">
    <text evidence="1">The sequence shown here is derived from an EMBL/GenBank/DDBJ whole genome shotgun (WGS) entry which is preliminary data.</text>
</comment>
<evidence type="ECO:0000313" key="1">
    <source>
        <dbReference type="EMBL" id="CAI5725141.1"/>
    </source>
</evidence>
<organism evidence="1 2">
    <name type="scientific">Hyaloperonospora brassicae</name>
    <name type="common">Brassica downy mildew</name>
    <name type="synonym">Peronospora brassicae</name>
    <dbReference type="NCBI Taxonomy" id="162125"/>
    <lineage>
        <taxon>Eukaryota</taxon>
        <taxon>Sar</taxon>
        <taxon>Stramenopiles</taxon>
        <taxon>Oomycota</taxon>
        <taxon>Peronosporomycetes</taxon>
        <taxon>Peronosporales</taxon>
        <taxon>Peronosporaceae</taxon>
        <taxon>Hyaloperonospora</taxon>
    </lineage>
</organism>
<dbReference type="EMBL" id="CANTFL010000582">
    <property type="protein sequence ID" value="CAI5725141.1"/>
    <property type="molecule type" value="Genomic_DNA"/>
</dbReference>
<dbReference type="AlphaFoldDB" id="A0AAV0TP25"/>
<name>A0AAV0TP25_HYABA</name>
<evidence type="ECO:0008006" key="3">
    <source>
        <dbReference type="Google" id="ProtNLM"/>
    </source>
</evidence>